<dbReference type="InterPro" id="IPR029058">
    <property type="entry name" value="AB_hydrolase_fold"/>
</dbReference>
<dbReference type="AlphaFoldDB" id="A0A211YMY8"/>
<evidence type="ECO:0000313" key="5">
    <source>
        <dbReference type="Proteomes" id="UP000196694"/>
    </source>
</evidence>
<dbReference type="Gene3D" id="3.40.50.1820">
    <property type="entry name" value="alpha/beta hydrolase"/>
    <property type="match status" value="1"/>
</dbReference>
<evidence type="ECO:0000256" key="1">
    <source>
        <dbReference type="ARBA" id="ARBA00022801"/>
    </source>
</evidence>
<evidence type="ECO:0000256" key="2">
    <source>
        <dbReference type="ARBA" id="ARBA00022825"/>
    </source>
</evidence>
<dbReference type="PANTHER" id="PTHR42776:SF27">
    <property type="entry name" value="DIPEPTIDYL PEPTIDASE FAMILY MEMBER 6"/>
    <property type="match status" value="1"/>
</dbReference>
<keyword evidence="5" id="KW-1185">Reference proteome</keyword>
<reference evidence="4 5" key="1">
    <citation type="submission" date="2017-05" db="EMBL/GenBank/DDBJ databases">
        <title>The draft genome of the hyperthermophilic archaeon 'Pyrodictium delaneyi strain Hulk', an iron and nitrate reducer, reveals the capacity for sulfate reduction.</title>
        <authorList>
            <person name="Demey L.M."/>
            <person name="Miller C."/>
            <person name="Manzella M."/>
            <person name="Reguera G."/>
            <person name="Kashefi K."/>
        </authorList>
    </citation>
    <scope>NUCLEOTIDE SEQUENCE [LARGE SCALE GENOMIC DNA]</scope>
    <source>
        <strain evidence="4 5">Hulk</strain>
    </source>
</reference>
<keyword evidence="2" id="KW-0645">Protease</keyword>
<proteinExistence type="predicted"/>
<dbReference type="InterPro" id="IPR001375">
    <property type="entry name" value="Peptidase_S9_cat"/>
</dbReference>
<gene>
    <name evidence="4" type="ORF">Pdsh_07745</name>
</gene>
<dbReference type="GO" id="GO:0006508">
    <property type="term" value="P:proteolysis"/>
    <property type="evidence" value="ECO:0007669"/>
    <property type="project" value="InterPro"/>
</dbReference>
<organism evidence="4 5">
    <name type="scientific">Pyrodictium delaneyi</name>
    <dbReference type="NCBI Taxonomy" id="1273541"/>
    <lineage>
        <taxon>Archaea</taxon>
        <taxon>Thermoproteota</taxon>
        <taxon>Thermoprotei</taxon>
        <taxon>Desulfurococcales</taxon>
        <taxon>Pyrodictiaceae</taxon>
        <taxon>Pyrodictium</taxon>
    </lineage>
</organism>
<protein>
    <recommendedName>
        <fullName evidence="3">Peptidase S9 prolyl oligopeptidase catalytic domain-containing protein</fullName>
    </recommendedName>
</protein>
<dbReference type="PANTHER" id="PTHR42776">
    <property type="entry name" value="SERINE PEPTIDASE S9 FAMILY MEMBER"/>
    <property type="match status" value="1"/>
</dbReference>
<comment type="caution">
    <text evidence="4">The sequence shown here is derived from an EMBL/GenBank/DDBJ whole genome shotgun (WGS) entry which is preliminary data.</text>
</comment>
<dbReference type="Gene3D" id="2.120.10.30">
    <property type="entry name" value="TolB, C-terminal domain"/>
    <property type="match status" value="3"/>
</dbReference>
<dbReference type="GO" id="GO:0004252">
    <property type="term" value="F:serine-type endopeptidase activity"/>
    <property type="evidence" value="ECO:0007669"/>
    <property type="project" value="TreeGrafter"/>
</dbReference>
<feature type="domain" description="Peptidase S9 prolyl oligopeptidase catalytic" evidence="3">
    <location>
        <begin position="493"/>
        <end position="703"/>
    </location>
</feature>
<dbReference type="EMBL" id="NCQP01000006">
    <property type="protein sequence ID" value="OWJ54360.1"/>
    <property type="molecule type" value="Genomic_DNA"/>
</dbReference>
<dbReference type="InterPro" id="IPR011659">
    <property type="entry name" value="WD40"/>
</dbReference>
<dbReference type="SUPFAM" id="SSF53474">
    <property type="entry name" value="alpha/beta-Hydrolases"/>
    <property type="match status" value="1"/>
</dbReference>
<evidence type="ECO:0000313" key="4">
    <source>
        <dbReference type="EMBL" id="OWJ54360.1"/>
    </source>
</evidence>
<evidence type="ECO:0000259" key="3">
    <source>
        <dbReference type="Pfam" id="PF00326"/>
    </source>
</evidence>
<name>A0A211YMY8_9CREN</name>
<dbReference type="Proteomes" id="UP000196694">
    <property type="component" value="Unassembled WGS sequence"/>
</dbReference>
<accession>A0A211YMY8</accession>
<dbReference type="InterPro" id="IPR011042">
    <property type="entry name" value="6-blade_b-propeller_TolB-like"/>
</dbReference>
<dbReference type="SUPFAM" id="SSF82171">
    <property type="entry name" value="DPP6 N-terminal domain-like"/>
    <property type="match status" value="1"/>
</dbReference>
<dbReference type="Pfam" id="PF07676">
    <property type="entry name" value="PD40"/>
    <property type="match status" value="1"/>
</dbReference>
<keyword evidence="1" id="KW-0378">Hydrolase</keyword>
<sequence length="718" mass="80530">MPFLHVGSTCRRRAVEESFPSSNSRRRYSTMDVGLTFISPSPAEERSEGAELAPRKRLLEVEDFSRLVHVGDPQVSPGGSRVALVAVRPDLEKNLYRNEIWIYELPAGKTLAVLQGEGDSQPRWSPDGEKLLFTSRRGLGEKEKGTALYVYHLGGEPRRVYQSRYGFVQARWMPDSSTILAVAPTPARSIDEDGDYVDIRGLPVWFDGAGFTEEYRSHILLVDYESGLHRRLTSGDFNVVYASPSPDGKRIAALVSRDQLRPHVTEVVLVDVETGETETLLSGSYSFSAVEWSPRGDALVLHGHALPRGLASHEHVWLLSLSGEPRCLTCSLDRNTAPYVSSDAAWPRGNIHPIWAGDGILFLVNDGGRVNIHRVDPGTGHLEQLTSGEQVVYSFTVSRDAGVIAYARTSYTEPGEIWILEPGRGQPRRLTRFNDWLLGEVELQKPVNLKARASDGTVVEGWYLPPARREPGNRYPVVLFIHGGPKACYGAAFNFMHQLVAAKGYYVVYCNPRGSDGYSEEYADIRCKYGTRDYQDIMEFLDAFLESVENADPGRMAMTGISYGGYMTNWIITQTNRFRAAISENGISDWRADFGTSDIGYWFDPDQICGTPWSSPENYERASPINYVDRVETPVLIIHSMEDYRCFIDQAVAFHVALRFHGKESRLVVFTRGSHGHSIRAKPRHRMKRYRIILDYLAEKLKQASPTTTSSTEESRAV</sequence>
<keyword evidence="2" id="KW-0720">Serine protease</keyword>
<dbReference type="Pfam" id="PF00326">
    <property type="entry name" value="Peptidase_S9"/>
    <property type="match status" value="1"/>
</dbReference>